<sequence length="54" mass="6105">VNAIQGKRGTGHDHFFSGGKPMKKHGCRPPTKDKAVHEIIRESMTHRRDVDINL</sequence>
<keyword evidence="3" id="KW-1185">Reference proteome</keyword>
<evidence type="ECO:0000256" key="1">
    <source>
        <dbReference type="SAM" id="MobiDB-lite"/>
    </source>
</evidence>
<gene>
    <name evidence="2" type="ORF">HAX54_006650</name>
</gene>
<dbReference type="Proteomes" id="UP000823775">
    <property type="component" value="Unassembled WGS sequence"/>
</dbReference>
<dbReference type="EMBL" id="JACEIK010013366">
    <property type="protein sequence ID" value="MCE3216476.1"/>
    <property type="molecule type" value="Genomic_DNA"/>
</dbReference>
<proteinExistence type="predicted"/>
<organism evidence="2 3">
    <name type="scientific">Datura stramonium</name>
    <name type="common">Jimsonweed</name>
    <name type="synonym">Common thornapple</name>
    <dbReference type="NCBI Taxonomy" id="4076"/>
    <lineage>
        <taxon>Eukaryota</taxon>
        <taxon>Viridiplantae</taxon>
        <taxon>Streptophyta</taxon>
        <taxon>Embryophyta</taxon>
        <taxon>Tracheophyta</taxon>
        <taxon>Spermatophyta</taxon>
        <taxon>Magnoliopsida</taxon>
        <taxon>eudicotyledons</taxon>
        <taxon>Gunneridae</taxon>
        <taxon>Pentapetalae</taxon>
        <taxon>asterids</taxon>
        <taxon>lamiids</taxon>
        <taxon>Solanales</taxon>
        <taxon>Solanaceae</taxon>
        <taxon>Solanoideae</taxon>
        <taxon>Datureae</taxon>
        <taxon>Datura</taxon>
    </lineage>
</organism>
<name>A0ABS8WXA2_DATST</name>
<comment type="caution">
    <text evidence="2">The sequence shown here is derived from an EMBL/GenBank/DDBJ whole genome shotgun (WGS) entry which is preliminary data.</text>
</comment>
<evidence type="ECO:0000313" key="2">
    <source>
        <dbReference type="EMBL" id="MCE3216476.1"/>
    </source>
</evidence>
<protein>
    <submittedName>
        <fullName evidence="2">Uncharacterized protein</fullName>
    </submittedName>
</protein>
<feature type="non-terminal residue" evidence="2">
    <location>
        <position position="1"/>
    </location>
</feature>
<feature type="region of interest" description="Disordered" evidence="1">
    <location>
        <begin position="1"/>
        <end position="32"/>
    </location>
</feature>
<reference evidence="2 3" key="1">
    <citation type="journal article" date="2021" name="BMC Genomics">
        <title>Datura genome reveals duplications of psychoactive alkaloid biosynthetic genes and high mutation rate following tissue culture.</title>
        <authorList>
            <person name="Rajewski A."/>
            <person name="Carter-House D."/>
            <person name="Stajich J."/>
            <person name="Litt A."/>
        </authorList>
    </citation>
    <scope>NUCLEOTIDE SEQUENCE [LARGE SCALE GENOMIC DNA]</scope>
    <source>
        <strain evidence="2">AR-01</strain>
    </source>
</reference>
<evidence type="ECO:0000313" key="3">
    <source>
        <dbReference type="Proteomes" id="UP000823775"/>
    </source>
</evidence>
<accession>A0ABS8WXA2</accession>